<accession>A0A1I7CSE0</accession>
<proteinExistence type="predicted"/>
<dbReference type="OrthoDB" id="129521at2"/>
<dbReference type="RefSeq" id="WP_089852277.1">
    <property type="nucleotide sequence ID" value="NZ_FPAQ01000059.1"/>
</dbReference>
<gene>
    <name evidence="1" type="ORF">SAMN04487956_15915</name>
</gene>
<protein>
    <submittedName>
        <fullName evidence="1">Uncharacterized protein</fullName>
    </submittedName>
</protein>
<evidence type="ECO:0000313" key="1">
    <source>
        <dbReference type="EMBL" id="SFU02318.1"/>
    </source>
</evidence>
<organism evidence="1 2">
    <name type="scientific">Halomonas saccharevitans</name>
    <dbReference type="NCBI Taxonomy" id="416872"/>
    <lineage>
        <taxon>Bacteria</taxon>
        <taxon>Pseudomonadati</taxon>
        <taxon>Pseudomonadota</taxon>
        <taxon>Gammaproteobacteria</taxon>
        <taxon>Oceanospirillales</taxon>
        <taxon>Halomonadaceae</taxon>
        <taxon>Halomonas</taxon>
    </lineage>
</organism>
<reference evidence="1 2" key="1">
    <citation type="submission" date="2016-10" db="EMBL/GenBank/DDBJ databases">
        <authorList>
            <person name="de Groot N.N."/>
        </authorList>
    </citation>
    <scope>NUCLEOTIDE SEQUENCE [LARGE SCALE GENOMIC DNA]</scope>
    <source>
        <strain evidence="1 2">CGMCC 1.6493</strain>
    </source>
</reference>
<dbReference type="EMBL" id="FPAQ01000059">
    <property type="protein sequence ID" value="SFU02318.1"/>
    <property type="molecule type" value="Genomic_DNA"/>
</dbReference>
<dbReference type="AlphaFoldDB" id="A0A1I7CSE0"/>
<sequence>MATLIVFHEVEDGEHWAKAWKPGPGSRHELFAQIGVTARTFKNPEHPNSVGLILEVPDMERFQAFMATDEVRKAMEKDRLKVETMRMLGEFSP</sequence>
<dbReference type="Proteomes" id="UP000199594">
    <property type="component" value="Unassembled WGS sequence"/>
</dbReference>
<name>A0A1I7CSE0_9GAMM</name>
<evidence type="ECO:0000313" key="2">
    <source>
        <dbReference type="Proteomes" id="UP000199594"/>
    </source>
</evidence>